<proteinExistence type="predicted"/>
<accession>A0A9N9JUX4</accession>
<keyword evidence="2" id="KW-1185">Reference proteome</keyword>
<name>A0A9N9JUX4_9GLOM</name>
<dbReference type="Proteomes" id="UP000789759">
    <property type="component" value="Unassembled WGS sequence"/>
</dbReference>
<organism evidence="1 2">
    <name type="scientific">Cetraspora pellucida</name>
    <dbReference type="NCBI Taxonomy" id="1433469"/>
    <lineage>
        <taxon>Eukaryota</taxon>
        <taxon>Fungi</taxon>
        <taxon>Fungi incertae sedis</taxon>
        <taxon>Mucoromycota</taxon>
        <taxon>Glomeromycotina</taxon>
        <taxon>Glomeromycetes</taxon>
        <taxon>Diversisporales</taxon>
        <taxon>Gigasporaceae</taxon>
        <taxon>Cetraspora</taxon>
    </lineage>
</organism>
<reference evidence="1" key="1">
    <citation type="submission" date="2021-06" db="EMBL/GenBank/DDBJ databases">
        <authorList>
            <person name="Kallberg Y."/>
            <person name="Tangrot J."/>
            <person name="Rosling A."/>
        </authorList>
    </citation>
    <scope>NUCLEOTIDE SEQUENCE</scope>
    <source>
        <strain evidence="1">FL966</strain>
    </source>
</reference>
<gene>
    <name evidence="1" type="ORF">CPELLU_LOCUS17129</name>
</gene>
<protein>
    <submittedName>
        <fullName evidence="1">15941_t:CDS:1</fullName>
    </submittedName>
</protein>
<comment type="caution">
    <text evidence="1">The sequence shown here is derived from an EMBL/GenBank/DDBJ whole genome shotgun (WGS) entry which is preliminary data.</text>
</comment>
<evidence type="ECO:0000313" key="1">
    <source>
        <dbReference type="EMBL" id="CAG8792930.1"/>
    </source>
</evidence>
<feature type="non-terminal residue" evidence="1">
    <location>
        <position position="71"/>
    </location>
</feature>
<dbReference type="AlphaFoldDB" id="A0A9N9JUX4"/>
<evidence type="ECO:0000313" key="2">
    <source>
        <dbReference type="Proteomes" id="UP000789759"/>
    </source>
</evidence>
<dbReference type="EMBL" id="CAJVQA010027825">
    <property type="protein sequence ID" value="CAG8792930.1"/>
    <property type="molecule type" value="Genomic_DNA"/>
</dbReference>
<sequence length="71" mass="8336">MNFNKKTSAVQETVQNTDIEPEFSQEQTTFLKKKMQKNNMVINQKTFSSEERNIDNFTENIISKETIADPY</sequence>